<evidence type="ECO:0000256" key="3">
    <source>
        <dbReference type="ARBA" id="ARBA00023015"/>
    </source>
</evidence>
<evidence type="ECO:0000259" key="8">
    <source>
        <dbReference type="PROSITE" id="PS50888"/>
    </source>
</evidence>
<evidence type="ECO:0000313" key="10">
    <source>
        <dbReference type="Proteomes" id="UP001186944"/>
    </source>
</evidence>
<protein>
    <recommendedName>
        <fullName evidence="8">BHLH domain-containing protein</fullName>
    </recommendedName>
</protein>
<dbReference type="GO" id="GO:0000981">
    <property type="term" value="F:DNA-binding transcription factor activity, RNA polymerase II-specific"/>
    <property type="evidence" value="ECO:0007669"/>
    <property type="project" value="TreeGrafter"/>
</dbReference>
<feature type="region of interest" description="Disordered" evidence="7">
    <location>
        <begin position="506"/>
        <end position="534"/>
    </location>
</feature>
<dbReference type="InterPro" id="IPR011598">
    <property type="entry name" value="bHLH_dom"/>
</dbReference>
<evidence type="ECO:0000256" key="6">
    <source>
        <dbReference type="ARBA" id="ARBA00023242"/>
    </source>
</evidence>
<gene>
    <name evidence="9" type="ORF">FSP39_013343</name>
</gene>
<keyword evidence="3" id="KW-0805">Transcription regulation</keyword>
<dbReference type="AlphaFoldDB" id="A0AA88YCW7"/>
<dbReference type="Gene3D" id="4.10.280.10">
    <property type="entry name" value="Helix-loop-helix DNA-binding domain"/>
    <property type="match status" value="1"/>
</dbReference>
<dbReference type="SMART" id="SM00353">
    <property type="entry name" value="HLH"/>
    <property type="match status" value="1"/>
</dbReference>
<dbReference type="InterPro" id="IPR036638">
    <property type="entry name" value="HLH_DNA-bd_sf"/>
</dbReference>
<comment type="similarity">
    <text evidence="2">Belongs to the MiT/TFE family.</text>
</comment>
<feature type="domain" description="BHLH" evidence="8">
    <location>
        <begin position="342"/>
        <end position="395"/>
    </location>
</feature>
<evidence type="ECO:0000256" key="4">
    <source>
        <dbReference type="ARBA" id="ARBA00023125"/>
    </source>
</evidence>
<evidence type="ECO:0000256" key="1">
    <source>
        <dbReference type="ARBA" id="ARBA00004123"/>
    </source>
</evidence>
<feature type="compositionally biased region" description="Low complexity" evidence="7">
    <location>
        <begin position="509"/>
        <end position="534"/>
    </location>
</feature>
<dbReference type="SMR" id="A0AA88YCW7"/>
<dbReference type="EMBL" id="VSWD01000005">
    <property type="protein sequence ID" value="KAK3102709.1"/>
    <property type="molecule type" value="Genomic_DNA"/>
</dbReference>
<comment type="caution">
    <text evidence="9">The sequence shown here is derived from an EMBL/GenBank/DDBJ whole genome shotgun (WGS) entry which is preliminary data.</text>
</comment>
<organism evidence="9 10">
    <name type="scientific">Pinctada imbricata</name>
    <name type="common">Atlantic pearl-oyster</name>
    <name type="synonym">Pinctada martensii</name>
    <dbReference type="NCBI Taxonomy" id="66713"/>
    <lineage>
        <taxon>Eukaryota</taxon>
        <taxon>Metazoa</taxon>
        <taxon>Spiralia</taxon>
        <taxon>Lophotrochozoa</taxon>
        <taxon>Mollusca</taxon>
        <taxon>Bivalvia</taxon>
        <taxon>Autobranchia</taxon>
        <taxon>Pteriomorphia</taxon>
        <taxon>Pterioida</taxon>
        <taxon>Pterioidea</taxon>
        <taxon>Pteriidae</taxon>
        <taxon>Pinctada</taxon>
    </lineage>
</organism>
<keyword evidence="10" id="KW-1185">Reference proteome</keyword>
<keyword evidence="5" id="KW-0804">Transcription</keyword>
<dbReference type="Pfam" id="PF15951">
    <property type="entry name" value="MITF_TFEB_C_3_N"/>
    <property type="match status" value="1"/>
</dbReference>
<dbReference type="GO" id="GO:0005634">
    <property type="term" value="C:nucleus"/>
    <property type="evidence" value="ECO:0007669"/>
    <property type="project" value="UniProtKB-SubCell"/>
</dbReference>
<dbReference type="PANTHER" id="PTHR45776:SF2">
    <property type="entry name" value="MIP04163P"/>
    <property type="match status" value="1"/>
</dbReference>
<keyword evidence="4" id="KW-0238">DNA-binding</keyword>
<evidence type="ECO:0000256" key="5">
    <source>
        <dbReference type="ARBA" id="ARBA00023163"/>
    </source>
</evidence>
<dbReference type="CDD" id="cd11397">
    <property type="entry name" value="bHLHzip_MITF_like"/>
    <property type="match status" value="1"/>
</dbReference>
<comment type="subcellular location">
    <subcellularLocation>
        <location evidence="1">Nucleus</location>
    </subcellularLocation>
</comment>
<accession>A0AA88YCW7</accession>
<feature type="compositionally biased region" description="Basic and acidic residues" evidence="7">
    <location>
        <begin position="24"/>
        <end position="36"/>
    </location>
</feature>
<keyword evidence="6" id="KW-0539">Nucleus</keyword>
<feature type="compositionally biased region" description="Low complexity" evidence="7">
    <location>
        <begin position="37"/>
        <end position="53"/>
    </location>
</feature>
<dbReference type="PROSITE" id="PS50888">
    <property type="entry name" value="BHLH"/>
    <property type="match status" value="1"/>
</dbReference>
<evidence type="ECO:0000256" key="7">
    <source>
        <dbReference type="SAM" id="MobiDB-lite"/>
    </source>
</evidence>
<reference evidence="9" key="1">
    <citation type="submission" date="2019-08" db="EMBL/GenBank/DDBJ databases">
        <title>The improved chromosome-level genome for the pearl oyster Pinctada fucata martensii using PacBio sequencing and Hi-C.</title>
        <authorList>
            <person name="Zheng Z."/>
        </authorList>
    </citation>
    <scope>NUCLEOTIDE SEQUENCE</scope>
    <source>
        <strain evidence="9">ZZ-2019</strain>
        <tissue evidence="9">Adductor muscle</tissue>
    </source>
</reference>
<dbReference type="PANTHER" id="PTHR45776">
    <property type="entry name" value="MIP04163P"/>
    <property type="match status" value="1"/>
</dbReference>
<evidence type="ECO:0000313" key="9">
    <source>
        <dbReference type="EMBL" id="KAK3102709.1"/>
    </source>
</evidence>
<name>A0AA88YCW7_PINIB</name>
<dbReference type="InterPro" id="IPR031867">
    <property type="entry name" value="MiT/TFE_N"/>
</dbReference>
<dbReference type="Pfam" id="PF00010">
    <property type="entry name" value="HLH"/>
    <property type="match status" value="1"/>
</dbReference>
<evidence type="ECO:0000256" key="2">
    <source>
        <dbReference type="ARBA" id="ARBA00008289"/>
    </source>
</evidence>
<dbReference type="GO" id="GO:0000978">
    <property type="term" value="F:RNA polymerase II cis-regulatory region sequence-specific DNA binding"/>
    <property type="evidence" value="ECO:0007669"/>
    <property type="project" value="TreeGrafter"/>
</dbReference>
<dbReference type="SUPFAM" id="SSF47459">
    <property type="entry name" value="HLH, helix-loop-helix DNA-binding domain"/>
    <property type="match status" value="1"/>
</dbReference>
<proteinExistence type="inferred from homology"/>
<feature type="region of interest" description="Disordered" evidence="7">
    <location>
        <begin position="24"/>
        <end position="68"/>
    </location>
</feature>
<dbReference type="GO" id="GO:0046983">
    <property type="term" value="F:protein dimerization activity"/>
    <property type="evidence" value="ECO:0007669"/>
    <property type="project" value="InterPro"/>
</dbReference>
<dbReference type="Proteomes" id="UP001186944">
    <property type="component" value="Unassembled WGS sequence"/>
</dbReference>
<sequence length="534" mass="60123">MVVTDDSSNDSGLDLRVDKKRFEGKIEHPTLERTDSSTDSEVSVESSEVSVDSQECQTEEDISEGLRESPDPARTVILVTRCEDRNGKVYLKSLLDTSRTKHGKVEKIRVIKSPKVEIKNASFPLRTTLRQQLMRQQMQDEDKKKVITRQQLSLPQTINTPMSQSYTPDVPTKILKVKTRLENPTQFHVQENQKRQISQFFTTDTKVLPSSLPVITQTSVANVAPLSGSAPVDPDSPLSAGFSSAATSVSDMNEMDNILSDILSLEQADPSGDNDLSYIDTTLNHMAATLPHSNLMNSVFEVKSPESQSPVNTSSSCPAKFAVKVPDFLTDEEARLWQKDRQKKDNHNMIERRRRFNINDRIKELGTMLPKSTDPDMRQNKGTILKASVDYIRRLKRDQDKLKQIESRQRTLETTNRKLLIRMQQMELMMKSHGLTSGLENEMDNLSMVPNAVNNMFQMQTQHQQHITQQQQDSVSLLQQQQTVPLVGLLGGDGQLDTLHLEDYMDDGSPMASDPMMSSAPVSPSQMSESNDML</sequence>